<evidence type="ECO:0000256" key="4">
    <source>
        <dbReference type="PROSITE-ProRule" id="PRU00335"/>
    </source>
</evidence>
<evidence type="ECO:0000313" key="7">
    <source>
        <dbReference type="EMBL" id="MBE1612818.1"/>
    </source>
</evidence>
<dbReference type="InterPro" id="IPR023772">
    <property type="entry name" value="DNA-bd_HTH_TetR-type_CS"/>
</dbReference>
<dbReference type="SUPFAM" id="SSF46689">
    <property type="entry name" value="Homeodomain-like"/>
    <property type="match status" value="1"/>
</dbReference>
<dbReference type="GO" id="GO:0000976">
    <property type="term" value="F:transcription cis-regulatory region binding"/>
    <property type="evidence" value="ECO:0007669"/>
    <property type="project" value="TreeGrafter"/>
</dbReference>
<dbReference type="InterPro" id="IPR050109">
    <property type="entry name" value="HTH-type_TetR-like_transc_reg"/>
</dbReference>
<keyword evidence="2 4" id="KW-0238">DNA-binding</keyword>
<accession>A0A927N889</accession>
<evidence type="ECO:0000313" key="8">
    <source>
        <dbReference type="Proteomes" id="UP000638648"/>
    </source>
</evidence>
<dbReference type="PROSITE" id="PS01081">
    <property type="entry name" value="HTH_TETR_1"/>
    <property type="match status" value="1"/>
</dbReference>
<keyword evidence="1" id="KW-0805">Transcription regulation</keyword>
<reference evidence="7" key="1">
    <citation type="submission" date="2020-10" db="EMBL/GenBank/DDBJ databases">
        <title>Sequencing the genomes of 1000 actinobacteria strains.</title>
        <authorList>
            <person name="Klenk H.-P."/>
        </authorList>
    </citation>
    <scope>NUCLEOTIDE SEQUENCE</scope>
    <source>
        <strain evidence="7">DSM 45354</strain>
    </source>
</reference>
<feature type="compositionally biased region" description="Low complexity" evidence="5">
    <location>
        <begin position="1"/>
        <end position="15"/>
    </location>
</feature>
<evidence type="ECO:0000256" key="1">
    <source>
        <dbReference type="ARBA" id="ARBA00023015"/>
    </source>
</evidence>
<name>A0A927N889_9ACTN</name>
<protein>
    <submittedName>
        <fullName evidence="7">AcrR family transcriptional regulator</fullName>
    </submittedName>
</protein>
<dbReference type="Pfam" id="PF00440">
    <property type="entry name" value="TetR_N"/>
    <property type="match status" value="1"/>
</dbReference>
<comment type="caution">
    <text evidence="7">The sequence shown here is derived from an EMBL/GenBank/DDBJ whole genome shotgun (WGS) entry which is preliminary data.</text>
</comment>
<dbReference type="EMBL" id="JADBEM010000001">
    <property type="protein sequence ID" value="MBE1612818.1"/>
    <property type="molecule type" value="Genomic_DNA"/>
</dbReference>
<dbReference type="AlphaFoldDB" id="A0A927N889"/>
<evidence type="ECO:0000256" key="3">
    <source>
        <dbReference type="ARBA" id="ARBA00023163"/>
    </source>
</evidence>
<dbReference type="RefSeq" id="WP_192755796.1">
    <property type="nucleotide sequence ID" value="NZ_BAABJL010000084.1"/>
</dbReference>
<sequence length="204" mass="22473">MADLASESAGSSDAGGHPRAARSDTRARIQEVALDLFAEQGYDTTSLREIADRLGVTKAALYYHFKSKEEIVASTVDDFLSDIDELVAWASQQPRTAETRQEVVRHYNGIVARRFPSMRFFQQNPAGMHKSGLGERFQQRMRSLHGVLCEEDATPERRIKTLLAIVSMHVGGATLLNEDETLTPEAAQQSALNVALDLIDLDGA</sequence>
<dbReference type="PRINTS" id="PR00455">
    <property type="entry name" value="HTHTETR"/>
</dbReference>
<feature type="domain" description="HTH tetR-type" evidence="6">
    <location>
        <begin position="23"/>
        <end position="83"/>
    </location>
</feature>
<dbReference type="PANTHER" id="PTHR30055">
    <property type="entry name" value="HTH-TYPE TRANSCRIPTIONAL REGULATOR RUTR"/>
    <property type="match status" value="1"/>
</dbReference>
<dbReference type="GO" id="GO:0003700">
    <property type="term" value="F:DNA-binding transcription factor activity"/>
    <property type="evidence" value="ECO:0007669"/>
    <property type="project" value="TreeGrafter"/>
</dbReference>
<dbReference type="Proteomes" id="UP000638648">
    <property type="component" value="Unassembled WGS sequence"/>
</dbReference>
<feature type="DNA-binding region" description="H-T-H motif" evidence="4">
    <location>
        <begin position="46"/>
        <end position="65"/>
    </location>
</feature>
<proteinExistence type="predicted"/>
<evidence type="ECO:0000256" key="5">
    <source>
        <dbReference type="SAM" id="MobiDB-lite"/>
    </source>
</evidence>
<gene>
    <name evidence="7" type="ORF">HEB94_009666</name>
</gene>
<evidence type="ECO:0000256" key="2">
    <source>
        <dbReference type="ARBA" id="ARBA00023125"/>
    </source>
</evidence>
<dbReference type="PANTHER" id="PTHR30055:SF234">
    <property type="entry name" value="HTH-TYPE TRANSCRIPTIONAL REGULATOR BETI"/>
    <property type="match status" value="1"/>
</dbReference>
<organism evidence="7 8">
    <name type="scientific">Actinopolymorpha pittospori</name>
    <dbReference type="NCBI Taxonomy" id="648752"/>
    <lineage>
        <taxon>Bacteria</taxon>
        <taxon>Bacillati</taxon>
        <taxon>Actinomycetota</taxon>
        <taxon>Actinomycetes</taxon>
        <taxon>Propionibacteriales</taxon>
        <taxon>Actinopolymorphaceae</taxon>
        <taxon>Actinopolymorpha</taxon>
    </lineage>
</organism>
<evidence type="ECO:0000259" key="6">
    <source>
        <dbReference type="PROSITE" id="PS50977"/>
    </source>
</evidence>
<feature type="region of interest" description="Disordered" evidence="5">
    <location>
        <begin position="1"/>
        <end position="24"/>
    </location>
</feature>
<dbReference type="Gene3D" id="1.10.357.10">
    <property type="entry name" value="Tetracycline Repressor, domain 2"/>
    <property type="match status" value="1"/>
</dbReference>
<dbReference type="InterPro" id="IPR001647">
    <property type="entry name" value="HTH_TetR"/>
</dbReference>
<keyword evidence="8" id="KW-1185">Reference proteome</keyword>
<keyword evidence="3" id="KW-0804">Transcription</keyword>
<dbReference type="PROSITE" id="PS50977">
    <property type="entry name" value="HTH_TETR_2"/>
    <property type="match status" value="1"/>
</dbReference>
<dbReference type="InterPro" id="IPR009057">
    <property type="entry name" value="Homeodomain-like_sf"/>
</dbReference>